<feature type="compositionally biased region" description="Polar residues" evidence="1">
    <location>
        <begin position="373"/>
        <end position="394"/>
    </location>
</feature>
<name>A0A9P4JEN1_9PLEO</name>
<feature type="transmembrane region" description="Helical" evidence="2">
    <location>
        <begin position="533"/>
        <end position="559"/>
    </location>
</feature>
<reference evidence="5" key="1">
    <citation type="journal article" date="2020" name="Stud. Mycol.">
        <title>101 Dothideomycetes genomes: a test case for predicting lifestyles and emergence of pathogens.</title>
        <authorList>
            <person name="Haridas S."/>
            <person name="Albert R."/>
            <person name="Binder M."/>
            <person name="Bloem J."/>
            <person name="Labutti K."/>
            <person name="Salamov A."/>
            <person name="Andreopoulos B."/>
            <person name="Baker S."/>
            <person name="Barry K."/>
            <person name="Bills G."/>
            <person name="Bluhm B."/>
            <person name="Cannon C."/>
            <person name="Castanera R."/>
            <person name="Culley D."/>
            <person name="Daum C."/>
            <person name="Ezra D."/>
            <person name="Gonzalez J."/>
            <person name="Henrissat B."/>
            <person name="Kuo A."/>
            <person name="Liang C."/>
            <person name="Lipzen A."/>
            <person name="Lutzoni F."/>
            <person name="Magnuson J."/>
            <person name="Mondo S."/>
            <person name="Nolan M."/>
            <person name="Ohm R."/>
            <person name="Pangilinan J."/>
            <person name="Park H.-J."/>
            <person name="Ramirez L."/>
            <person name="Alfaro M."/>
            <person name="Sun H."/>
            <person name="Tritt A."/>
            <person name="Yoshinaga Y."/>
            <person name="Zwiers L.-H."/>
            <person name="Turgeon B."/>
            <person name="Goodwin S."/>
            <person name="Spatafora J."/>
            <person name="Crous P."/>
            <person name="Grigoriev I."/>
        </authorList>
    </citation>
    <scope>NUCLEOTIDE SEQUENCE</scope>
    <source>
        <strain evidence="5">ATCC 74209</strain>
    </source>
</reference>
<feature type="compositionally biased region" description="Polar residues" evidence="1">
    <location>
        <begin position="414"/>
        <end position="427"/>
    </location>
</feature>
<keyword evidence="6" id="KW-1185">Reference proteome</keyword>
<proteinExistence type="predicted"/>
<dbReference type="PANTHER" id="PTHR38121:SF2">
    <property type="entry name" value="ACYLTRANSFERASE 3 DOMAIN-CONTAINING PROTEIN"/>
    <property type="match status" value="1"/>
</dbReference>
<dbReference type="InterPro" id="IPR013320">
    <property type="entry name" value="ConA-like_dom_sf"/>
</dbReference>
<dbReference type="OrthoDB" id="25131at2759"/>
<dbReference type="InterPro" id="IPR000757">
    <property type="entry name" value="Beta-glucanase-like"/>
</dbReference>
<evidence type="ECO:0000313" key="6">
    <source>
        <dbReference type="Proteomes" id="UP000799536"/>
    </source>
</evidence>
<keyword evidence="2" id="KW-0472">Membrane</keyword>
<evidence type="ECO:0000256" key="1">
    <source>
        <dbReference type="SAM" id="MobiDB-lite"/>
    </source>
</evidence>
<feature type="chain" id="PRO_5040471425" description="GH16 domain-containing protein" evidence="3">
    <location>
        <begin position="21"/>
        <end position="986"/>
    </location>
</feature>
<keyword evidence="2" id="KW-0812">Transmembrane</keyword>
<dbReference type="AlphaFoldDB" id="A0A9P4JEN1"/>
<evidence type="ECO:0000313" key="5">
    <source>
        <dbReference type="EMBL" id="KAF2198032.1"/>
    </source>
</evidence>
<feature type="transmembrane region" description="Helical" evidence="2">
    <location>
        <begin position="834"/>
        <end position="860"/>
    </location>
</feature>
<keyword evidence="3" id="KW-0732">Signal</keyword>
<accession>A0A9P4JEN1</accession>
<dbReference type="CDD" id="cd00413">
    <property type="entry name" value="Glyco_hydrolase_16"/>
    <property type="match status" value="1"/>
</dbReference>
<dbReference type="PANTHER" id="PTHR38121">
    <property type="entry name" value="GH16 DOMAIN-CONTAINING PROTEIN"/>
    <property type="match status" value="1"/>
</dbReference>
<dbReference type="EMBL" id="ML994177">
    <property type="protein sequence ID" value="KAF2198032.1"/>
    <property type="molecule type" value="Genomic_DNA"/>
</dbReference>
<organism evidence="5 6">
    <name type="scientific">Delitschia confertaspora ATCC 74209</name>
    <dbReference type="NCBI Taxonomy" id="1513339"/>
    <lineage>
        <taxon>Eukaryota</taxon>
        <taxon>Fungi</taxon>
        <taxon>Dikarya</taxon>
        <taxon>Ascomycota</taxon>
        <taxon>Pezizomycotina</taxon>
        <taxon>Dothideomycetes</taxon>
        <taxon>Pleosporomycetidae</taxon>
        <taxon>Pleosporales</taxon>
        <taxon>Delitschiaceae</taxon>
        <taxon>Delitschia</taxon>
    </lineage>
</organism>
<evidence type="ECO:0000256" key="3">
    <source>
        <dbReference type="SAM" id="SignalP"/>
    </source>
</evidence>
<feature type="compositionally biased region" description="Basic and acidic residues" evidence="1">
    <location>
        <begin position="395"/>
        <end position="409"/>
    </location>
</feature>
<dbReference type="SUPFAM" id="SSF49899">
    <property type="entry name" value="Concanavalin A-like lectins/glucanases"/>
    <property type="match status" value="1"/>
</dbReference>
<dbReference type="GO" id="GO:0004553">
    <property type="term" value="F:hydrolase activity, hydrolyzing O-glycosyl compounds"/>
    <property type="evidence" value="ECO:0007669"/>
    <property type="project" value="InterPro"/>
</dbReference>
<gene>
    <name evidence="5" type="ORF">GQ43DRAFT_451299</name>
</gene>
<comment type="caution">
    <text evidence="5">The sequence shown here is derived from an EMBL/GenBank/DDBJ whole genome shotgun (WGS) entry which is preliminary data.</text>
</comment>
<evidence type="ECO:0000259" key="4">
    <source>
        <dbReference type="Pfam" id="PF00722"/>
    </source>
</evidence>
<keyword evidence="2" id="KW-1133">Transmembrane helix</keyword>
<feature type="transmembrane region" description="Helical" evidence="2">
    <location>
        <begin position="735"/>
        <end position="757"/>
    </location>
</feature>
<feature type="transmembrane region" description="Helical" evidence="2">
    <location>
        <begin position="694"/>
        <end position="715"/>
    </location>
</feature>
<feature type="transmembrane region" description="Helical" evidence="2">
    <location>
        <begin position="867"/>
        <end position="889"/>
    </location>
</feature>
<feature type="transmembrane region" description="Helical" evidence="2">
    <location>
        <begin position="895"/>
        <end position="917"/>
    </location>
</feature>
<feature type="region of interest" description="Disordered" evidence="1">
    <location>
        <begin position="373"/>
        <end position="430"/>
    </location>
</feature>
<feature type="signal peptide" evidence="3">
    <location>
        <begin position="1"/>
        <end position="20"/>
    </location>
</feature>
<sequence>MSSLILFFLVSAFPVSFVVADVVSGGERNCSCGFYENVTGNFFTESIIVYFNESTALTGDFIIEQYEHKYEKDWNSIYRHGADISNVQMNNSQYLEILVSQPTKDHLVKGGSIRTIRRDIQYGSFRALLQAPPRGAGGSAVSMITQHNETQTLELSVMNRNSPSDAWIGTFINNEFTSRELGVNFSTAINATSANRNYTVLQGASSNGSINPWEFTEYRIDWTKDYVRFYVGGNLTRSISRKENAGLPSVPAPLYFKHWSTGNQYSMEGPPRQQSGAKLGWARLFFNSSLTTKEERDSFAKDCSLSDACSVDDVSLRGSSAYPERATQKWKQNKKKDLKRMPALWVSVICLSFSSLLLFHTFLRRAPWRHSSISATQKHSAPSKSDETLFNSEAESIKSDNSSNERRSDGPSLGLSQDSSANGPQWQESEDDIPLAKDSAVNSLHAATNQGESSRPPSLLRFDSDATTLRVLSPYASDFNTTMTDLTEEKELRTTVQVQTILEGKEGVCTPPEGHPAVTEAIPPPARDRIDHLAGLVALCAILVTVMHFGLTFVPAMVIPGAPIHYKSEYWAQKIISPFILNQMWLGVFFTTSTRFLVSPYLKSGDLKAIAKGAVRRCPRLMIPITAVALLEYFLIDCGITSYLRYIPSLTWSTWPYVTRFPTIGHFISEILELLYLIPNAVPQITFHFCTGVLWTIAVQLQGSWLVFTGVIVVYEIKTAWKRFLYYAFCIANHWYAESWGSYLWFGLLLADLDITYHYKPWLYKRRAAYYPLMIFCWICVALGFAANVLPSWTHFNFAVYEHNLHPDPSSGLPIGDTPNAGYPVYYVPRFNGLLFAAGLQAIVELSIVIQSILSFRIFLFLFPHIFTIYLLHGIVFWSWGSWLLIVLAERDFSYGISVTIVGMTSYTVIFLILPIATPIIETLGKDITAQVWRNASEKSPPKRRTLFPFPEDLFSSREKEGDVEASVGAEMSTVVVTGEGGVGDV</sequence>
<feature type="transmembrane region" description="Helical" evidence="2">
    <location>
        <begin position="579"/>
        <end position="598"/>
    </location>
</feature>
<feature type="transmembrane region" description="Helical" evidence="2">
    <location>
        <begin position="621"/>
        <end position="644"/>
    </location>
</feature>
<feature type="transmembrane region" description="Helical" evidence="2">
    <location>
        <begin position="343"/>
        <end position="363"/>
    </location>
</feature>
<protein>
    <recommendedName>
        <fullName evidence="4">GH16 domain-containing protein</fullName>
    </recommendedName>
</protein>
<feature type="domain" description="GH16" evidence="4">
    <location>
        <begin position="86"/>
        <end position="269"/>
    </location>
</feature>
<dbReference type="Proteomes" id="UP000799536">
    <property type="component" value="Unassembled WGS sequence"/>
</dbReference>
<evidence type="ECO:0000256" key="2">
    <source>
        <dbReference type="SAM" id="Phobius"/>
    </source>
</evidence>
<dbReference type="Gene3D" id="2.60.120.200">
    <property type="match status" value="1"/>
</dbReference>
<dbReference type="Pfam" id="PF00722">
    <property type="entry name" value="Glyco_hydro_16"/>
    <property type="match status" value="1"/>
</dbReference>
<feature type="transmembrane region" description="Helical" evidence="2">
    <location>
        <begin position="769"/>
        <end position="790"/>
    </location>
</feature>
<dbReference type="GO" id="GO:0005975">
    <property type="term" value="P:carbohydrate metabolic process"/>
    <property type="evidence" value="ECO:0007669"/>
    <property type="project" value="InterPro"/>
</dbReference>